<keyword evidence="1" id="KW-0472">Membrane</keyword>
<feature type="transmembrane region" description="Helical" evidence="1">
    <location>
        <begin position="139"/>
        <end position="162"/>
    </location>
</feature>
<dbReference type="AlphaFoldDB" id="A0A424YEW0"/>
<keyword evidence="1" id="KW-1133">Transmembrane helix</keyword>
<proteinExistence type="predicted"/>
<sequence length="172" mass="18697">MISKIKNWLSQLNKEMVNILKLKTTPQKIALGVAIGIFMNFLPSMGIGAILSLILAKALRASVVAAVSTSLATGILIPFLYTLNVFTGRLLIINTGIEEITTGIEASLQKSLDTLVTPLQHSELFLPFLSSLKTITIDFLVGSVINAFIAGLIIYGILWIVLKNRKKTSLNE</sequence>
<evidence type="ECO:0000256" key="1">
    <source>
        <dbReference type="SAM" id="Phobius"/>
    </source>
</evidence>
<dbReference type="Proteomes" id="UP000285138">
    <property type="component" value="Unassembled WGS sequence"/>
</dbReference>
<dbReference type="PANTHER" id="PTHR40547:SF1">
    <property type="entry name" value="SLL0298 PROTEIN"/>
    <property type="match status" value="1"/>
</dbReference>
<feature type="transmembrane region" description="Helical" evidence="1">
    <location>
        <begin position="63"/>
        <end position="81"/>
    </location>
</feature>
<reference evidence="3 4" key="1">
    <citation type="submission" date="2018-08" db="EMBL/GenBank/DDBJ databases">
        <title>The metabolism and importance of syntrophic acetate oxidation coupled to methane or sulfide production in haloalkaline environments.</title>
        <authorList>
            <person name="Timmers P.H.A."/>
            <person name="Vavourakis C.D."/>
            <person name="Sorokin D.Y."/>
            <person name="Sinninghe Damste J.S."/>
            <person name="Muyzer G."/>
            <person name="Stams A.J.M."/>
            <person name="Plugge C.M."/>
        </authorList>
    </citation>
    <scope>NUCLEOTIDE SEQUENCE [LARGE SCALE GENOMIC DNA]</scope>
    <source>
        <strain evidence="3">MSAO_Bac1</strain>
    </source>
</reference>
<keyword evidence="1" id="KW-0812">Transmembrane</keyword>
<gene>
    <name evidence="3" type="ORF">D5R97_05150</name>
</gene>
<evidence type="ECO:0000259" key="2">
    <source>
        <dbReference type="Pfam" id="PF09835"/>
    </source>
</evidence>
<organism evidence="3 4">
    <name type="scientific">Candidatus Syntrophonatronum acetioxidans</name>
    <dbReference type="NCBI Taxonomy" id="1795816"/>
    <lineage>
        <taxon>Bacteria</taxon>
        <taxon>Bacillati</taxon>
        <taxon>Bacillota</taxon>
        <taxon>Clostridia</taxon>
        <taxon>Eubacteriales</taxon>
        <taxon>Syntrophomonadaceae</taxon>
        <taxon>Candidatus Syntrophonatronum</taxon>
    </lineage>
</organism>
<evidence type="ECO:0000313" key="3">
    <source>
        <dbReference type="EMBL" id="RQD76126.1"/>
    </source>
</evidence>
<name>A0A424YEW0_9FIRM</name>
<feature type="transmembrane region" description="Helical" evidence="1">
    <location>
        <begin position="29"/>
        <end position="56"/>
    </location>
</feature>
<feature type="domain" description="DUF2062" evidence="2">
    <location>
        <begin position="12"/>
        <end position="167"/>
    </location>
</feature>
<evidence type="ECO:0000313" key="4">
    <source>
        <dbReference type="Proteomes" id="UP000285138"/>
    </source>
</evidence>
<dbReference type="Pfam" id="PF09835">
    <property type="entry name" value="DUF2062"/>
    <property type="match status" value="1"/>
</dbReference>
<dbReference type="InterPro" id="IPR018639">
    <property type="entry name" value="DUF2062"/>
</dbReference>
<dbReference type="EMBL" id="QZAA01000131">
    <property type="protein sequence ID" value="RQD76126.1"/>
    <property type="molecule type" value="Genomic_DNA"/>
</dbReference>
<protein>
    <submittedName>
        <fullName evidence="3">DUF2062 domain-containing protein</fullName>
    </submittedName>
</protein>
<dbReference type="PANTHER" id="PTHR40547">
    <property type="entry name" value="SLL0298 PROTEIN"/>
    <property type="match status" value="1"/>
</dbReference>
<comment type="caution">
    <text evidence="3">The sequence shown here is derived from an EMBL/GenBank/DDBJ whole genome shotgun (WGS) entry which is preliminary data.</text>
</comment>
<accession>A0A424YEW0</accession>